<evidence type="ECO:0000256" key="1">
    <source>
        <dbReference type="ARBA" id="ARBA00004496"/>
    </source>
</evidence>
<dbReference type="Pfam" id="PF01048">
    <property type="entry name" value="PNP_UDP_1"/>
    <property type="match status" value="1"/>
</dbReference>
<dbReference type="GO" id="GO:0004850">
    <property type="term" value="F:uridine phosphorylase activity"/>
    <property type="evidence" value="ECO:0007669"/>
    <property type="project" value="UniProtKB-EC"/>
</dbReference>
<dbReference type="EC" id="2.4.2.3" evidence="4 10"/>
<evidence type="ECO:0000256" key="8">
    <source>
        <dbReference type="ARBA" id="ARBA00022679"/>
    </source>
</evidence>
<dbReference type="Gene3D" id="3.40.50.1580">
    <property type="entry name" value="Nucleoside phosphorylase domain"/>
    <property type="match status" value="1"/>
</dbReference>
<accession>H5SHA9</accession>
<comment type="similarity">
    <text evidence="3 10">Belongs to the PNP/UDP phosphorylase family.</text>
</comment>
<comment type="function">
    <text evidence="10">Catalyzes the reversible phosphorylytic cleavage of uridine to uracil and ribose-1-phosphate.</text>
</comment>
<comment type="pathway">
    <text evidence="2 10">Pyrimidine metabolism; UMP biosynthesis via salvage pathway; uracil from uridine (phosphorylase route): step 1/1.</text>
</comment>
<dbReference type="InterPro" id="IPR010058">
    <property type="entry name" value="Uridine_phosphorylase"/>
</dbReference>
<keyword evidence="6" id="KW-0963">Cytoplasm</keyword>
<dbReference type="GO" id="GO:0009166">
    <property type="term" value="P:nucleotide catabolic process"/>
    <property type="evidence" value="ECO:0007669"/>
    <property type="project" value="InterPro"/>
</dbReference>
<dbReference type="PROSITE" id="PS01232">
    <property type="entry name" value="PNP_UDP_1"/>
    <property type="match status" value="1"/>
</dbReference>
<keyword evidence="8 10" id="KW-0808">Transferase</keyword>
<evidence type="ECO:0000256" key="5">
    <source>
        <dbReference type="ARBA" id="ARBA00021980"/>
    </source>
</evidence>
<comment type="subcellular location">
    <subcellularLocation>
        <location evidence="1">Cytoplasm</location>
    </subcellularLocation>
</comment>
<name>H5SHA9_9BACT</name>
<evidence type="ECO:0000259" key="11">
    <source>
        <dbReference type="Pfam" id="PF01048"/>
    </source>
</evidence>
<keyword evidence="7 10" id="KW-0328">Glycosyltransferase</keyword>
<reference evidence="12" key="1">
    <citation type="journal article" date="2005" name="Environ. Microbiol.">
        <title>Genetic and functional properties of uncultivated thermophilic crenarchaeotes from a subsurface gold mine as revealed by analysis of genome fragments.</title>
        <authorList>
            <person name="Nunoura T."/>
            <person name="Hirayama H."/>
            <person name="Takami H."/>
            <person name="Oida H."/>
            <person name="Nishi S."/>
            <person name="Shimamura S."/>
            <person name="Suzuki Y."/>
            <person name="Inagaki F."/>
            <person name="Takai K."/>
            <person name="Nealson K.H."/>
            <person name="Horikoshi K."/>
        </authorList>
    </citation>
    <scope>NUCLEOTIDE SEQUENCE</scope>
</reference>
<feature type="domain" description="Nucleoside phosphorylase" evidence="11">
    <location>
        <begin position="18"/>
        <end position="248"/>
    </location>
</feature>
<dbReference type="InterPro" id="IPR018016">
    <property type="entry name" value="Nucleoside_phosphorylase_CS"/>
</dbReference>
<sequence>MKSVYHLHLTEDQIEGAKIALLPGDPARVEKIAKTAPLERPRFLASKREFTTWISYIEKTPVLTTSTGIGGPSTAICVEELAQLGVRIFIRVGTAGAIQPYINIGDVVITTGAVRLDGASRHYAPIEYPAVADYEVVRALLHAAQSLKIPHHVGITCSSDTFYPGQERYDTFSGYVPRHLQGSLEEWQRLNVLNYEMEAATLFVMCSALGLRAGCVSGVAAQRTRSESVALDQLQMSEENAIRVATKAVEILTKPLPTS</sequence>
<dbReference type="NCBIfam" id="NF008383">
    <property type="entry name" value="PRK11178.1"/>
    <property type="match status" value="1"/>
</dbReference>
<evidence type="ECO:0000313" key="12">
    <source>
        <dbReference type="EMBL" id="BAL55545.1"/>
    </source>
</evidence>
<evidence type="ECO:0000256" key="10">
    <source>
        <dbReference type="RuleBase" id="RU361131"/>
    </source>
</evidence>
<evidence type="ECO:0000256" key="9">
    <source>
        <dbReference type="ARBA" id="ARBA00048447"/>
    </source>
</evidence>
<proteinExistence type="inferred from homology"/>
<comment type="catalytic activity">
    <reaction evidence="9 10">
        <text>uridine + phosphate = alpha-D-ribose 1-phosphate + uracil</text>
        <dbReference type="Rhea" id="RHEA:24388"/>
        <dbReference type="ChEBI" id="CHEBI:16704"/>
        <dbReference type="ChEBI" id="CHEBI:17568"/>
        <dbReference type="ChEBI" id="CHEBI:43474"/>
        <dbReference type="ChEBI" id="CHEBI:57720"/>
        <dbReference type="EC" id="2.4.2.3"/>
    </reaction>
</comment>
<protein>
    <recommendedName>
        <fullName evidence="5 10">Uridine phosphorylase</fullName>
        <ecNumber evidence="4 10">2.4.2.3</ecNumber>
    </recommendedName>
</protein>
<dbReference type="SUPFAM" id="SSF53167">
    <property type="entry name" value="Purine and uridine phosphorylases"/>
    <property type="match status" value="1"/>
</dbReference>
<dbReference type="GO" id="GO:0044206">
    <property type="term" value="P:UMP salvage"/>
    <property type="evidence" value="ECO:0007669"/>
    <property type="project" value="UniProtKB-UniPathway"/>
</dbReference>
<reference evidence="12" key="2">
    <citation type="journal article" date="2012" name="PLoS ONE">
        <title>A Deeply Branching Thermophilic Bacterium with an Ancient Acetyl-CoA Pathway Dominates a Subsurface Ecosystem.</title>
        <authorList>
            <person name="Takami H."/>
            <person name="Noguchi H."/>
            <person name="Takaki Y."/>
            <person name="Uchiyama I."/>
            <person name="Toyoda A."/>
            <person name="Nishi S."/>
            <person name="Chee G.-J."/>
            <person name="Arai W."/>
            <person name="Nunoura T."/>
            <person name="Itoh T."/>
            <person name="Hattori M."/>
            <person name="Takai K."/>
        </authorList>
    </citation>
    <scope>NUCLEOTIDE SEQUENCE</scope>
</reference>
<evidence type="ECO:0000256" key="7">
    <source>
        <dbReference type="ARBA" id="ARBA00022676"/>
    </source>
</evidence>
<dbReference type="NCBIfam" id="TIGR01718">
    <property type="entry name" value="Uridine-psphlse"/>
    <property type="match status" value="1"/>
</dbReference>
<evidence type="ECO:0000256" key="2">
    <source>
        <dbReference type="ARBA" id="ARBA00004825"/>
    </source>
</evidence>
<evidence type="ECO:0000256" key="4">
    <source>
        <dbReference type="ARBA" id="ARBA00011888"/>
    </source>
</evidence>
<dbReference type="CDD" id="cd17767">
    <property type="entry name" value="UP_EcUdp-like"/>
    <property type="match status" value="1"/>
</dbReference>
<evidence type="ECO:0000256" key="3">
    <source>
        <dbReference type="ARBA" id="ARBA00010456"/>
    </source>
</evidence>
<dbReference type="InterPro" id="IPR035994">
    <property type="entry name" value="Nucleoside_phosphorylase_sf"/>
</dbReference>
<dbReference type="GO" id="GO:0009164">
    <property type="term" value="P:nucleoside catabolic process"/>
    <property type="evidence" value="ECO:0007669"/>
    <property type="project" value="UniProtKB-ARBA"/>
</dbReference>
<dbReference type="PANTHER" id="PTHR43691:SF11">
    <property type="entry name" value="FI09636P-RELATED"/>
    <property type="match status" value="1"/>
</dbReference>
<organism evidence="12">
    <name type="scientific">uncultured Acetothermia bacterium</name>
    <dbReference type="NCBI Taxonomy" id="236499"/>
    <lineage>
        <taxon>Bacteria</taxon>
        <taxon>Candidatus Bipolaricaulota</taxon>
        <taxon>environmental samples</taxon>
    </lineage>
</organism>
<dbReference type="PANTHER" id="PTHR43691">
    <property type="entry name" value="URIDINE PHOSPHORYLASE"/>
    <property type="match status" value="1"/>
</dbReference>
<evidence type="ECO:0000256" key="6">
    <source>
        <dbReference type="ARBA" id="ARBA00022490"/>
    </source>
</evidence>
<dbReference type="EMBL" id="AP011720">
    <property type="protein sequence ID" value="BAL55545.1"/>
    <property type="molecule type" value="Genomic_DNA"/>
</dbReference>
<dbReference type="InterPro" id="IPR000845">
    <property type="entry name" value="Nucleoside_phosphorylase_d"/>
</dbReference>
<dbReference type="AlphaFoldDB" id="H5SHA9"/>
<dbReference type="UniPathway" id="UPA00574">
    <property type="reaction ID" value="UER00633"/>
</dbReference>
<dbReference type="GO" id="GO:0005829">
    <property type="term" value="C:cytosol"/>
    <property type="evidence" value="ECO:0007669"/>
    <property type="project" value="TreeGrafter"/>
</dbReference>
<gene>
    <name evidence="12" type="ORF">HGMM_F28H07C19</name>
</gene>